<feature type="region of interest" description="Disordered" evidence="6">
    <location>
        <begin position="391"/>
        <end position="423"/>
    </location>
</feature>
<name>A0AAV9WJ97_9PEZI</name>
<feature type="compositionally biased region" description="Low complexity" evidence="6">
    <location>
        <begin position="269"/>
        <end position="285"/>
    </location>
</feature>
<organism evidence="7 8">
    <name type="scientific">Arthrobotrys musiformis</name>
    <dbReference type="NCBI Taxonomy" id="47236"/>
    <lineage>
        <taxon>Eukaryota</taxon>
        <taxon>Fungi</taxon>
        <taxon>Dikarya</taxon>
        <taxon>Ascomycota</taxon>
        <taxon>Pezizomycotina</taxon>
        <taxon>Orbiliomycetes</taxon>
        <taxon>Orbiliales</taxon>
        <taxon>Orbiliaceae</taxon>
        <taxon>Arthrobotrys</taxon>
    </lineage>
</organism>
<comment type="function">
    <text evidence="1">Required for peroxisome inheritance.</text>
</comment>
<evidence type="ECO:0000256" key="1">
    <source>
        <dbReference type="ARBA" id="ARBA00003594"/>
    </source>
</evidence>
<feature type="region of interest" description="Disordered" evidence="6">
    <location>
        <begin position="1"/>
        <end position="87"/>
    </location>
</feature>
<dbReference type="GO" id="GO:0005780">
    <property type="term" value="C:extrinsic component of intraperoxisomal membrane"/>
    <property type="evidence" value="ECO:0007669"/>
    <property type="project" value="InterPro"/>
</dbReference>
<comment type="subcellular location">
    <subcellularLocation>
        <location evidence="2">Peroxisome membrane</location>
        <topology evidence="2">Peripheral membrane protein</topology>
    </subcellularLocation>
</comment>
<proteinExistence type="inferred from homology"/>
<dbReference type="AlphaFoldDB" id="A0AAV9WJ97"/>
<feature type="compositionally biased region" description="Pro residues" evidence="6">
    <location>
        <begin position="605"/>
        <end position="614"/>
    </location>
</feature>
<sequence>MALPAPSSSSSLSLPRRDGSRRESVSPFAGRRESINPFAANKRDGASPFAARRESVAPFQNLNRRESTIGSSRRESTSPFPSLRRSSTIPSGAYSNIPVGRKFSVSAIYTGGDVSPIEPPGGANNDDVEVLFHHPTRIVSFTISEEKLKGKDAVANYIQPTERTLSSGPMKIYRVKFSTAFLQGGQLLQPLLPRSACWCLDERRGIFVLRIRKDNYYRLELQEVEGDLSKVQSLKSVLDKLIVFEKTNCPFRSEKQDVEEPAPLAVFRRSSSVASRPSRPSSAQSDYGAPDNDSCSGSDIVFREPGFNAPPKVEVSPSLPVMFKKNIFEDKPMLRVPRLQVPQQHNLSASPRALSPLSGKSPLARAYEASRTRSISPFAREAQNDMFMIPEHSPEFPHTDDEGASSVQSVGSGPPSPRYIPRSIPSTYANSAAPSEYTYAMSAAPSASDYGDGDSMTSSPIDPFSLSYPVPEHRGRSPERKPMLPPLPASTISPPPTAISPPPTAPMHFLRPPSVVIQNADATDDDFEIDLLDLDIRQSPQVHAHEEVREKPKPLPLELHEAEPRSESIVQLRNEDQENANEVPSIFEPLQNISEISLPQIRPQTPLPSPPATPPLSHSASDSEAEEIMEAVTPECSFRRKASGDISNVSLRRGSESRVDTTSVIIKDNDPDAMTMTTTYDTEYDPLAGLNMSLAHRANDITTDEVEYDPLAGLNMSIARRSSNVSKGEAEYDPLAGLNMSLIPRASDMPVTKVPGPEDYEPLSRTGRRFIRSMDYEAARGVFGRTVNLKIHQPTGFLLNFMLRVADKLMKGAKIYAYYWGDWKKGKVKGKGGRVKKRGSMDDSFSPISPEEYEKYGLLSDEDDYGADGYLSNQVDHFTRCYNYKDMKR</sequence>
<evidence type="ECO:0000313" key="8">
    <source>
        <dbReference type="Proteomes" id="UP001370758"/>
    </source>
</evidence>
<comment type="similarity">
    <text evidence="3">Belongs to the INP1 family.</text>
</comment>
<feature type="compositionally biased region" description="Basic and acidic residues" evidence="6">
    <location>
        <begin position="41"/>
        <end position="55"/>
    </location>
</feature>
<feature type="compositionally biased region" description="Basic and acidic residues" evidence="6">
    <location>
        <begin position="392"/>
        <end position="401"/>
    </location>
</feature>
<dbReference type="InterPro" id="IPR024758">
    <property type="entry name" value="Inp1"/>
</dbReference>
<keyword evidence="5" id="KW-0472">Membrane</keyword>
<keyword evidence="8" id="KW-1185">Reference proteome</keyword>
<evidence type="ECO:0000256" key="6">
    <source>
        <dbReference type="SAM" id="MobiDB-lite"/>
    </source>
</evidence>
<evidence type="ECO:0000313" key="7">
    <source>
        <dbReference type="EMBL" id="KAK6509281.1"/>
    </source>
</evidence>
<feature type="compositionally biased region" description="Polar residues" evidence="6">
    <location>
        <begin position="77"/>
        <end position="87"/>
    </location>
</feature>
<evidence type="ECO:0000256" key="4">
    <source>
        <dbReference type="ARBA" id="ARBA00021397"/>
    </source>
</evidence>
<evidence type="ECO:0000256" key="2">
    <source>
        <dbReference type="ARBA" id="ARBA00004421"/>
    </source>
</evidence>
<feature type="region of interest" description="Disordered" evidence="6">
    <location>
        <begin position="446"/>
        <end position="480"/>
    </location>
</feature>
<reference evidence="7 8" key="1">
    <citation type="submission" date="2023-08" db="EMBL/GenBank/DDBJ databases">
        <authorList>
            <person name="Palmer J.M."/>
        </authorList>
    </citation>
    <scope>NUCLEOTIDE SEQUENCE [LARGE SCALE GENOMIC DNA]</scope>
    <source>
        <strain evidence="7 8">TWF481</strain>
    </source>
</reference>
<accession>A0AAV9WJ97</accession>
<dbReference type="Pfam" id="PF12634">
    <property type="entry name" value="Inp1"/>
    <property type="match status" value="1"/>
</dbReference>
<feature type="compositionally biased region" description="Basic and acidic residues" evidence="6">
    <location>
        <begin position="471"/>
        <end position="480"/>
    </location>
</feature>
<protein>
    <recommendedName>
        <fullName evidence="4">Inheritance of peroxisomes protein 1</fullName>
    </recommendedName>
</protein>
<gene>
    <name evidence="7" type="ORF">TWF481_004039</name>
</gene>
<feature type="region of interest" description="Disordered" evidence="6">
    <location>
        <begin position="601"/>
        <end position="621"/>
    </location>
</feature>
<feature type="compositionally biased region" description="Low complexity" evidence="6">
    <location>
        <begin position="1"/>
        <end position="14"/>
    </location>
</feature>
<evidence type="ECO:0000256" key="3">
    <source>
        <dbReference type="ARBA" id="ARBA00010707"/>
    </source>
</evidence>
<dbReference type="EMBL" id="JAVHJL010000002">
    <property type="protein sequence ID" value="KAK6509281.1"/>
    <property type="molecule type" value="Genomic_DNA"/>
</dbReference>
<comment type="caution">
    <text evidence="7">The sequence shown here is derived from an EMBL/GenBank/DDBJ whole genome shotgun (WGS) entry which is preliminary data.</text>
</comment>
<dbReference type="Proteomes" id="UP001370758">
    <property type="component" value="Unassembled WGS sequence"/>
</dbReference>
<feature type="region of interest" description="Disordered" evidence="6">
    <location>
        <begin position="269"/>
        <end position="295"/>
    </location>
</feature>
<feature type="compositionally biased region" description="Low complexity" evidence="6">
    <location>
        <begin position="405"/>
        <end position="423"/>
    </location>
</feature>
<dbReference type="GO" id="GO:0045033">
    <property type="term" value="P:peroxisome inheritance"/>
    <property type="evidence" value="ECO:0007669"/>
    <property type="project" value="InterPro"/>
</dbReference>
<feature type="compositionally biased region" description="Basic and acidic residues" evidence="6">
    <location>
        <begin position="63"/>
        <end position="76"/>
    </location>
</feature>
<feature type="compositionally biased region" description="Basic and acidic residues" evidence="6">
    <location>
        <begin position="15"/>
        <end position="34"/>
    </location>
</feature>
<evidence type="ECO:0000256" key="5">
    <source>
        <dbReference type="ARBA" id="ARBA00023136"/>
    </source>
</evidence>